<keyword evidence="3" id="KW-0067">ATP-binding</keyword>
<evidence type="ECO:0000313" key="6">
    <source>
        <dbReference type="Proteomes" id="UP001158067"/>
    </source>
</evidence>
<dbReference type="Gene3D" id="3.40.50.300">
    <property type="entry name" value="P-loop containing nucleotide triphosphate hydrolases"/>
    <property type="match status" value="1"/>
</dbReference>
<comment type="caution">
    <text evidence="5">The sequence shown here is derived from an EMBL/GenBank/DDBJ whole genome shotgun (WGS) entry which is preliminary data.</text>
</comment>
<sequence length="445" mass="49017">MAQETTEVQLWQTVAPVEYIPKLKERTEAQSLLIATRQGPGYLIAGGQLAHAIQSRATHILLDFSQNACSIRYQIDGNWEQLPPLDRETGDAMLYALKQLALMNPADRRGSQKGSLGLKVVKDKYDLSIQSQGVPTGERVICRLEAEKMPFSGLADLGMRDKMIEQFKEQLNSDGNMVMITAKKGEGVTTLWNVAINSADRLVRDFQSFEPAEAPEPEIINISPNLYGGDTGKTELEVVSRMVLREPDVLMFPNPPSPEALQVCLEKVVEEDRQLIHRMAADSPIGALLSFVQRYPDSRKIVTEKIGAVLHQRLIRRLCDNCKVGFEPPPQLLAQLGIPAGRVPVMYAPFIPPPIEQQVDENGQPAPITPCHVCGGRGYYGRIGVFELLRPGPQFRAAMAKTSDASQLFSIAKSEGHRGVQAEAVLSVARGLTSLDELKRAFAKG</sequence>
<dbReference type="InterPro" id="IPR001482">
    <property type="entry name" value="T2SS/T4SS_dom"/>
</dbReference>
<dbReference type="Gene3D" id="3.30.450.90">
    <property type="match status" value="1"/>
</dbReference>
<evidence type="ECO:0000256" key="2">
    <source>
        <dbReference type="ARBA" id="ARBA00022741"/>
    </source>
</evidence>
<gene>
    <name evidence="5" type="ORF">SAMN06265222_102288</name>
</gene>
<accession>A0ABY1PXA0</accession>
<dbReference type="Pfam" id="PF00437">
    <property type="entry name" value="T2SSE"/>
    <property type="match status" value="1"/>
</dbReference>
<keyword evidence="2" id="KW-0547">Nucleotide-binding</keyword>
<dbReference type="Proteomes" id="UP001158067">
    <property type="component" value="Unassembled WGS sequence"/>
</dbReference>
<feature type="domain" description="Bacterial type II secretion system protein E" evidence="4">
    <location>
        <begin position="49"/>
        <end position="440"/>
    </location>
</feature>
<evidence type="ECO:0000256" key="1">
    <source>
        <dbReference type="ARBA" id="ARBA00006611"/>
    </source>
</evidence>
<dbReference type="EMBL" id="FXUG01000002">
    <property type="protein sequence ID" value="SMP47384.1"/>
    <property type="molecule type" value="Genomic_DNA"/>
</dbReference>
<evidence type="ECO:0000313" key="5">
    <source>
        <dbReference type="EMBL" id="SMP47384.1"/>
    </source>
</evidence>
<dbReference type="PANTHER" id="PTHR30258:SF2">
    <property type="entry name" value="COMG OPERON PROTEIN 1"/>
    <property type="match status" value="1"/>
</dbReference>
<keyword evidence="6" id="KW-1185">Reference proteome</keyword>
<reference evidence="5 6" key="1">
    <citation type="submission" date="2017-05" db="EMBL/GenBank/DDBJ databases">
        <authorList>
            <person name="Varghese N."/>
            <person name="Submissions S."/>
        </authorList>
    </citation>
    <scope>NUCLEOTIDE SEQUENCE [LARGE SCALE GENOMIC DNA]</scope>
    <source>
        <strain evidence="5 6">DSM 25457</strain>
    </source>
</reference>
<organism evidence="5 6">
    <name type="scientific">Neorhodopirellula lusitana</name>
    <dbReference type="NCBI Taxonomy" id="445327"/>
    <lineage>
        <taxon>Bacteria</taxon>
        <taxon>Pseudomonadati</taxon>
        <taxon>Planctomycetota</taxon>
        <taxon>Planctomycetia</taxon>
        <taxon>Pirellulales</taxon>
        <taxon>Pirellulaceae</taxon>
        <taxon>Neorhodopirellula</taxon>
    </lineage>
</organism>
<evidence type="ECO:0000256" key="3">
    <source>
        <dbReference type="ARBA" id="ARBA00022840"/>
    </source>
</evidence>
<comment type="similarity">
    <text evidence="1">Belongs to the GSP E family.</text>
</comment>
<dbReference type="PANTHER" id="PTHR30258">
    <property type="entry name" value="TYPE II SECRETION SYSTEM PROTEIN GSPE-RELATED"/>
    <property type="match status" value="1"/>
</dbReference>
<proteinExistence type="inferred from homology"/>
<protein>
    <submittedName>
        <fullName evidence="5">Type II secretory pathway ATPase GspE/PulE or T4P pilus assembly pathway ATPase PilB</fullName>
    </submittedName>
</protein>
<dbReference type="RefSeq" id="WP_283431609.1">
    <property type="nucleotide sequence ID" value="NZ_CAWLDM010000001.1"/>
</dbReference>
<dbReference type="SUPFAM" id="SSF52540">
    <property type="entry name" value="P-loop containing nucleoside triphosphate hydrolases"/>
    <property type="match status" value="1"/>
</dbReference>
<evidence type="ECO:0000259" key="4">
    <source>
        <dbReference type="Pfam" id="PF00437"/>
    </source>
</evidence>
<name>A0ABY1PXA0_9BACT</name>
<dbReference type="InterPro" id="IPR027417">
    <property type="entry name" value="P-loop_NTPase"/>
</dbReference>